<sequence>MSTPGIGDPYWYEWYVGLEQIIKMINPDNGISYVMFQSDVHNTIDDVIVGFENKQEVCYQVKHEIGNVGKSNLTFHKLIESTQKENVRIKESLITALAKGWKEAEELEGKEIIPVLYTNRGLGVKQQKRNYGNKEYTAIPLAKFIKQIQTFLNQSLSLEEIDKLVTEENLKLQFMEFRDAIGEDDSQVLRFVKALQIRSNEGSLDDLEKNMLESLQKAFRCDYVVAKNLFDKLCSNLRIWTTTRRENVKVILEDVFNVMSIENDLEHGEHKLPYPNPFFESRKKFCDDLIYNLKNTDKRVVFISGEPGSGKTSLISYLQLNHNLFTARYHTFKPISPEQKFYNSDEGLCTARSLWNDLLIQLRIYFKNQLHKYNIPVVNALCTVEQMRSEVLRLSELLYKKTNEKTILCIDGIDHAARSSMEVTFLNSLFNPSEIPEGVCIVIVGQPADMYDKYPLWIKNKTSGIEHYAVPPLTIVDIKDLILAKNLNYKVSIDVLAEFIFAKTKGNNLSVVFAIEEARNCNNIDELSGILDEKHINSNITNYYTYIWKHVSKRLNAMGTGFAFPDTVVASAIILLNGRLDAAMLSEAINFNFLKEDWEELLDSLYPLIQKIDNQNEYALYHNDFRIFLMATVNKDGAKYKRIALQLAEYYMAHNKGVDGLVNLIPMLVSAGREDLIAKVFDSKFVIHSLAEGISRRKLNEYASLAYKSSLDSKDWQLFHSVYLAINTLQQHHKYFEYYDRKYEVLDKSYSRVLQSYEMHVPMLTEENLYEYRDMLVFCEDLINYKDQISYLRAKSTFYLWMQNLTPPIFIRTLEKNQEESMGTWDPNVVKDIMKRWGKLSVIFEREYVIIKSDEYSKEEINVSIEFNEIYFECLLKKNEIKKAIELIRYGGVSYKCIEENLQNILFKYGTREFNAILKPLINGNLNLNSKLLAMVCLIDSGQVINLDGVVFDTDIKPITYITNETSLTVILWSVIKGYQHWNMDVSIVTGEIYKLIDPIERQNRDFDYLKILIRQGIILGRAKKCNEKAKKLLDKKLIFESYENFFVGDIQHVRTFDFKEGFILLLFLSLKEEWVNKCIDIDILIQLTEDHWFNKNQLGMYYKDVILDFLVKNNRNETVRNYISKLYGPHGSNLFQGSGFDDTHNHFMKNGGIVLPELMNEVSNKIKWDVVAYVDHKEYALYPLLEYYKKISIVDPSQWESRGVQLYKLSYVADMKGSNRASFEIQKEVANSAVKCGFKEIWSFRQQDREFRFSLELLYNQLLTLINSAKTVDEILTLWYLSCGILSWYNQDDRRGIRNIYNTCIQKSKELGIKDINLIFEKNSKNHSSLATSMEEIGYKKSSDDYSLRREQEKKELIEELSGLSNSELIEVLKYESFESSKWTYIDIGWQLICDREMMSEEIANEFFEIVVNSLESYVWENSGCSKIVQKIIRYLGANIAWELAAYNYMTLGDSDQYYTCSSNMNSILQWVSDELGIDLLQTIFDNEVKCHYSWITGCGYLLEEFDYYEKSITNLPQPQTIQEFALNILMEQFETRNAHRIEVSIQGIQLLMERYPELFEYISEAWSTYNFSQKEFILKLSERWSQQNIKGFYKLVPIIEQEYLKTNELDKVIQLYLILQNYNAVLEKRIEKIKYNAEAKNYIIPDNIPPIFNQSNISNSIRHFLVVMESCTFDDNEDLIYFLNNLALNIDDEMKGNSRDFSRTGDSFLYPLNHIKAEAEVLYGEEKKGRWKYVPVSIKAQSLLQMDDTWVISEMPKLSNSEVWDIEEELKGLLKKNALSTSKSFFEKIAHENIEDTEAVIGACLWYPIDRKDGIIYTESLKMIFNQILIKDRSITRTLNPGSIMSNMDELFEIEYEDVFETGVCLTNAIVGSTSFMYGNCMIYPSEYFRELFGIKPLKNNPLIWVDKDDNEVMYFERLVYPHRKLLQESYFRQPILSRWVCNKKLINKIIQKNNLTCYLANNVEEMPKFGV</sequence>
<evidence type="ECO:0000313" key="2">
    <source>
        <dbReference type="EMBL" id="PRT40159.1"/>
    </source>
</evidence>
<evidence type="ECO:0000313" key="3">
    <source>
        <dbReference type="Proteomes" id="UP000239236"/>
    </source>
</evidence>
<evidence type="ECO:0000259" key="1">
    <source>
        <dbReference type="Pfam" id="PF13401"/>
    </source>
</evidence>
<keyword evidence="2" id="KW-0067">ATP-binding</keyword>
<organism evidence="2 3">
    <name type="scientific">Bacillus wiedmannii</name>
    <dbReference type="NCBI Taxonomy" id="1890302"/>
    <lineage>
        <taxon>Bacteria</taxon>
        <taxon>Bacillati</taxon>
        <taxon>Bacillota</taxon>
        <taxon>Bacilli</taxon>
        <taxon>Bacillales</taxon>
        <taxon>Bacillaceae</taxon>
        <taxon>Bacillus</taxon>
        <taxon>Bacillus cereus group</taxon>
    </lineage>
</organism>
<accession>A0ABX5DWI4</accession>
<dbReference type="RefSeq" id="WP_106102018.1">
    <property type="nucleotide sequence ID" value="NZ_PVRR01000003.1"/>
</dbReference>
<dbReference type="InterPro" id="IPR049945">
    <property type="entry name" value="AAA_22"/>
</dbReference>
<keyword evidence="2" id="KW-0547">Nucleotide-binding</keyword>
<proteinExistence type="predicted"/>
<feature type="domain" description="ORC1/DEAH AAA+ ATPase" evidence="1">
    <location>
        <begin position="297"/>
        <end position="449"/>
    </location>
</feature>
<dbReference type="SUPFAM" id="SSF52540">
    <property type="entry name" value="P-loop containing nucleoside triphosphate hydrolases"/>
    <property type="match status" value="1"/>
</dbReference>
<comment type="caution">
    <text evidence="2">The sequence shown here is derived from an EMBL/GenBank/DDBJ whole genome shotgun (WGS) entry which is preliminary data.</text>
</comment>
<gene>
    <name evidence="2" type="ORF">C6357_16170</name>
</gene>
<dbReference type="InterPro" id="IPR027417">
    <property type="entry name" value="P-loop_NTPase"/>
</dbReference>
<keyword evidence="3" id="KW-1185">Reference proteome</keyword>
<dbReference type="Gene3D" id="3.40.50.300">
    <property type="entry name" value="P-loop containing nucleotide triphosphate hydrolases"/>
    <property type="match status" value="1"/>
</dbReference>
<dbReference type="Proteomes" id="UP000239236">
    <property type="component" value="Unassembled WGS sequence"/>
</dbReference>
<name>A0ABX5DWI4_9BACI</name>
<reference evidence="2 3" key="1">
    <citation type="submission" date="2018-03" db="EMBL/GenBank/DDBJ databases">
        <title>Genotypic and phenotypic analysis of antagonistic Bacillus spp. isolated from rhizosphere soil of plants in Tibet.</title>
        <authorList>
            <person name="Borriss R."/>
            <person name="Lasch P."/>
            <person name="Wu L."/>
            <person name="Wu H."/>
            <person name="Gao X."/>
        </authorList>
    </citation>
    <scope>NUCLEOTIDE SEQUENCE [LARGE SCALE GENOMIC DNA]</scope>
    <source>
        <strain evidence="2 3">NMSW16</strain>
    </source>
</reference>
<dbReference type="EMBL" id="PVRR01000003">
    <property type="protein sequence ID" value="PRT40159.1"/>
    <property type="molecule type" value="Genomic_DNA"/>
</dbReference>
<dbReference type="GO" id="GO:0005524">
    <property type="term" value="F:ATP binding"/>
    <property type="evidence" value="ECO:0007669"/>
    <property type="project" value="UniProtKB-KW"/>
</dbReference>
<protein>
    <submittedName>
        <fullName evidence="2">ATP-binding protein</fullName>
    </submittedName>
</protein>
<dbReference type="Pfam" id="PF13401">
    <property type="entry name" value="AAA_22"/>
    <property type="match status" value="1"/>
</dbReference>